<keyword evidence="2" id="KW-1185">Reference proteome</keyword>
<evidence type="ECO:0000313" key="2">
    <source>
        <dbReference type="Proteomes" id="UP000004736"/>
    </source>
</evidence>
<comment type="caution">
    <text evidence="1">The sequence shown here is derived from an EMBL/GenBank/DDBJ whole genome shotgun (WGS) entry which is preliminary data.</text>
</comment>
<accession>C9LPH7</accession>
<dbReference type="AlphaFoldDB" id="C9LPH7"/>
<dbReference type="Proteomes" id="UP000004736">
    <property type="component" value="Unassembled WGS sequence"/>
</dbReference>
<protein>
    <recommendedName>
        <fullName evidence="3">Glycosyltransferase, group 1 family protein</fullName>
    </recommendedName>
</protein>
<sequence length="383" mass="44721">MDVYRSENMRIAILESIVMPAGHEVEFDRILVEELKKQGHEPVFFVPERFPFKLDYHCDVDHLDGGEVVTYAGAGKLKKIFLSLRRERRRIAWFNSAFEKARAYHCDAIIIPTGTWRYIRTLLNSRLKNSPVPVYMVFHGINPHEQLNFERQARRVMPYEQIHLKVITLRDDFRNSGLKNLDLIAPPVFTPYDLPVNKKLTFTHPIKIGFFGQFRKEKNLGFFLEAFTKAHFSVPVQLIVQGATAKPEDGELFEQFAREYKDYKNITFWHKNLIGIEWQKALLRVDAIMMPYAAERYRYHWGAMLFTAIGFYKPVLASPELNPEVLQQFNIGKAVDLTSIPAFTKQLEEFIDDLVQNTDVYQRNLDAANKAYSQENLIQNILR</sequence>
<dbReference type="HOGENOM" id="CLU_721072_0_0_9"/>
<dbReference type="Gene3D" id="3.40.50.2000">
    <property type="entry name" value="Glycogen Phosphorylase B"/>
    <property type="match status" value="2"/>
</dbReference>
<dbReference type="SUPFAM" id="SSF53756">
    <property type="entry name" value="UDP-Glycosyltransferase/glycogen phosphorylase"/>
    <property type="match status" value="1"/>
</dbReference>
<dbReference type="STRING" id="592028.GCWU000321_01457"/>
<dbReference type="EMBL" id="ACIM02000001">
    <property type="protein sequence ID" value="EEW97463.1"/>
    <property type="molecule type" value="Genomic_DNA"/>
</dbReference>
<reference evidence="1" key="1">
    <citation type="submission" date="2009-09" db="EMBL/GenBank/DDBJ databases">
        <authorList>
            <person name="Weinstock G."/>
            <person name="Sodergren E."/>
            <person name="Clifton S."/>
            <person name="Fulton L."/>
            <person name="Fulton B."/>
            <person name="Courtney L."/>
            <person name="Fronick C."/>
            <person name="Harrison M."/>
            <person name="Strong C."/>
            <person name="Farmer C."/>
            <person name="Delahaunty K."/>
            <person name="Markovic C."/>
            <person name="Hall O."/>
            <person name="Minx P."/>
            <person name="Tomlinson C."/>
            <person name="Mitreva M."/>
            <person name="Nelson J."/>
            <person name="Hou S."/>
            <person name="Wollam A."/>
            <person name="Pepin K.H."/>
            <person name="Johnson M."/>
            <person name="Bhonagiri V."/>
            <person name="Nash W.E."/>
            <person name="Warren W."/>
            <person name="Chinwalla A."/>
            <person name="Mardis E.R."/>
            <person name="Wilson R.K."/>
        </authorList>
    </citation>
    <scope>NUCLEOTIDE SEQUENCE [LARGE SCALE GENOMIC DNA]</scope>
    <source>
        <strain evidence="1">DSM 15470</strain>
    </source>
</reference>
<evidence type="ECO:0008006" key="3">
    <source>
        <dbReference type="Google" id="ProtNLM"/>
    </source>
</evidence>
<gene>
    <name evidence="1" type="ORF">GCWU000321_01457</name>
</gene>
<evidence type="ECO:0000313" key="1">
    <source>
        <dbReference type="EMBL" id="EEW97463.1"/>
    </source>
</evidence>
<dbReference type="eggNOG" id="COG0438">
    <property type="taxonomic scope" value="Bacteria"/>
</dbReference>
<organism evidence="1 2">
    <name type="scientific">Dialister invisus DSM 15470</name>
    <dbReference type="NCBI Taxonomy" id="592028"/>
    <lineage>
        <taxon>Bacteria</taxon>
        <taxon>Bacillati</taxon>
        <taxon>Bacillota</taxon>
        <taxon>Negativicutes</taxon>
        <taxon>Veillonellales</taxon>
        <taxon>Veillonellaceae</taxon>
        <taxon>Dialister</taxon>
    </lineage>
</organism>
<name>C9LPH7_9FIRM</name>
<proteinExistence type="predicted"/>